<proteinExistence type="predicted"/>
<comment type="caution">
    <text evidence="2">The sequence shown here is derived from an EMBL/GenBank/DDBJ whole genome shotgun (WGS) entry which is preliminary data.</text>
</comment>
<name>A0ABX1YTJ7_9BACL</name>
<sequence length="187" mass="20155">MNFWTLPIVPRMPSIPPIRSTKPEICFKFKPLSGLDEAPPAAPPPPPPKRLLRKPPPPPPPAPLGFPPPPPKNPPPALPPLGLPKRLPPPSKGVGNPPPPCENRLPPPPPPKPGYCPKPPSPICGGKVKLLVYTSGRLPPFPMICLWLLTRIHDPLLSDLSPTGYVTCLPLVWTNVTGLVKCHNSPH</sequence>
<dbReference type="EMBL" id="WHOC01000006">
    <property type="protein sequence ID" value="NOU84236.1"/>
    <property type="molecule type" value="Genomic_DNA"/>
</dbReference>
<evidence type="ECO:0000313" key="2">
    <source>
        <dbReference type="EMBL" id="NOU84236.1"/>
    </source>
</evidence>
<protein>
    <submittedName>
        <fullName evidence="2">Uncharacterized protein</fullName>
    </submittedName>
</protein>
<organism evidence="2 3">
    <name type="scientific">Paenibacillus germinis</name>
    <dbReference type="NCBI Taxonomy" id="2654979"/>
    <lineage>
        <taxon>Bacteria</taxon>
        <taxon>Bacillati</taxon>
        <taxon>Bacillota</taxon>
        <taxon>Bacilli</taxon>
        <taxon>Bacillales</taxon>
        <taxon>Paenibacillaceae</taxon>
        <taxon>Paenibacillus</taxon>
    </lineage>
</organism>
<evidence type="ECO:0000256" key="1">
    <source>
        <dbReference type="SAM" id="MobiDB-lite"/>
    </source>
</evidence>
<feature type="compositionally biased region" description="Pro residues" evidence="1">
    <location>
        <begin position="40"/>
        <end position="106"/>
    </location>
</feature>
<evidence type="ECO:0000313" key="3">
    <source>
        <dbReference type="Proteomes" id="UP000658690"/>
    </source>
</evidence>
<reference evidence="2 3" key="1">
    <citation type="submission" date="2019-10" db="EMBL/GenBank/DDBJ databases">
        <title>Description of Paenibacillus choica sp. nov.</title>
        <authorList>
            <person name="Carlier A."/>
            <person name="Qi S."/>
        </authorList>
    </citation>
    <scope>NUCLEOTIDE SEQUENCE [LARGE SCALE GENOMIC DNA]</scope>
    <source>
        <strain evidence="2 3">LMG 31460</strain>
    </source>
</reference>
<gene>
    <name evidence="2" type="ORF">GC102_00325</name>
</gene>
<dbReference type="PRINTS" id="PR01217">
    <property type="entry name" value="PRICHEXTENSN"/>
</dbReference>
<accession>A0ABX1YTJ7</accession>
<keyword evidence="3" id="KW-1185">Reference proteome</keyword>
<dbReference type="Proteomes" id="UP000658690">
    <property type="component" value="Unassembled WGS sequence"/>
</dbReference>
<feature type="region of interest" description="Disordered" evidence="1">
    <location>
        <begin position="29"/>
        <end position="106"/>
    </location>
</feature>